<dbReference type="PANTHER" id="PTHR37946:SF1">
    <property type="entry name" value="SLL1969 PROTEIN"/>
    <property type="match status" value="1"/>
</dbReference>
<dbReference type="InterPro" id="IPR029058">
    <property type="entry name" value="AB_hydrolase_fold"/>
</dbReference>
<evidence type="ECO:0000313" key="1">
    <source>
        <dbReference type="EMBL" id="MBE9190025.1"/>
    </source>
</evidence>
<sequence length="197" mass="22211">MNAMSIRNPVLLLHGRISSHLQMSKLADYLSHLGWRTYSLSFEPSTGELGLEHWARQIKDYISKNFSLDQPIDLVGFSMGGLAGRYYLQCLGGVEQVQRFISISTPHRGTWTAYLLSHLGCCQMQPNSPLLRMLHRHIECLASIDCTSIWTPFDVVILPASYSILPIGNSVQIPVLWHDCMPFNNRVLQVVAEALTQ</sequence>
<accession>A0ABR9UPP6</accession>
<evidence type="ECO:0000313" key="2">
    <source>
        <dbReference type="Proteomes" id="UP000651156"/>
    </source>
</evidence>
<dbReference type="EMBL" id="JADEWN010000011">
    <property type="protein sequence ID" value="MBE9190025.1"/>
    <property type="molecule type" value="Genomic_DNA"/>
</dbReference>
<gene>
    <name evidence="1" type="ORF">IQ230_06545</name>
</gene>
<protein>
    <submittedName>
        <fullName evidence="1">Lipase</fullName>
    </submittedName>
</protein>
<proteinExistence type="predicted"/>
<dbReference type="Proteomes" id="UP000651156">
    <property type="component" value="Unassembled WGS sequence"/>
</dbReference>
<dbReference type="Pfam" id="PF02089">
    <property type="entry name" value="Palm_thioest"/>
    <property type="match status" value="1"/>
</dbReference>
<keyword evidence="2" id="KW-1185">Reference proteome</keyword>
<dbReference type="RefSeq" id="WP_193931237.1">
    <property type="nucleotide sequence ID" value="NZ_CAWPMZ010000016.1"/>
</dbReference>
<dbReference type="Gene3D" id="3.40.50.1820">
    <property type="entry name" value="alpha/beta hydrolase"/>
    <property type="match status" value="1"/>
</dbReference>
<comment type="caution">
    <text evidence="1">The sequence shown here is derived from an EMBL/GenBank/DDBJ whole genome shotgun (WGS) entry which is preliminary data.</text>
</comment>
<dbReference type="SUPFAM" id="SSF53474">
    <property type="entry name" value="alpha/beta-Hydrolases"/>
    <property type="match status" value="1"/>
</dbReference>
<name>A0ABR9UPP6_9CHRO</name>
<reference evidence="1 2" key="1">
    <citation type="submission" date="2020-10" db="EMBL/GenBank/DDBJ databases">
        <authorList>
            <person name="Castelo-Branco R."/>
            <person name="Eusebio N."/>
            <person name="Adriana R."/>
            <person name="Vieira A."/>
            <person name="Brugerolle De Fraissinette N."/>
            <person name="Rezende De Castro R."/>
            <person name="Schneider M.P."/>
            <person name="Vasconcelos V."/>
            <person name="Leao P.N."/>
        </authorList>
    </citation>
    <scope>NUCLEOTIDE SEQUENCE [LARGE SCALE GENOMIC DNA]</scope>
    <source>
        <strain evidence="1 2">LEGE 06123</strain>
    </source>
</reference>
<organism evidence="1 2">
    <name type="scientific">Gloeocapsopsis crepidinum LEGE 06123</name>
    <dbReference type="NCBI Taxonomy" id="588587"/>
    <lineage>
        <taxon>Bacteria</taxon>
        <taxon>Bacillati</taxon>
        <taxon>Cyanobacteriota</taxon>
        <taxon>Cyanophyceae</taxon>
        <taxon>Oscillatoriophycideae</taxon>
        <taxon>Chroococcales</taxon>
        <taxon>Chroococcaceae</taxon>
        <taxon>Gloeocapsopsis</taxon>
    </lineage>
</organism>
<dbReference type="PANTHER" id="PTHR37946">
    <property type="entry name" value="SLL1969 PROTEIN"/>
    <property type="match status" value="1"/>
</dbReference>